<dbReference type="SUPFAM" id="SSF53187">
    <property type="entry name" value="Zn-dependent exopeptidases"/>
    <property type="match status" value="1"/>
</dbReference>
<dbReference type="FunFam" id="3.30.70.360:FF:000001">
    <property type="entry name" value="N-acetyldiaminopimelate deacetylase"/>
    <property type="match status" value="1"/>
</dbReference>
<dbReference type="GO" id="GO:0050118">
    <property type="term" value="F:N-acetyldiaminopimelate deacetylase activity"/>
    <property type="evidence" value="ECO:0007669"/>
    <property type="project" value="UniProtKB-ARBA"/>
</dbReference>
<keyword evidence="2" id="KW-0464">Manganese</keyword>
<reference evidence="4" key="1">
    <citation type="submission" date="2012-01" db="EMBL/GenBank/DDBJ databases">
        <title>The Genome Sequence of Treponema denticola H-22.</title>
        <authorList>
            <consortium name="The Broad Institute Genome Sequencing Platform"/>
            <person name="Earl A."/>
            <person name="Ward D."/>
            <person name="Feldgarden M."/>
            <person name="Gevers D."/>
            <person name="Blanton J.M."/>
            <person name="Fenno C.J."/>
            <person name="Baranova O.V."/>
            <person name="Mathney J."/>
            <person name="Dewhirst F.E."/>
            <person name="Izard J."/>
            <person name="Young S.K."/>
            <person name="Zeng Q."/>
            <person name="Gargeya S."/>
            <person name="Fitzgerald M."/>
            <person name="Haas B."/>
            <person name="Abouelleil A."/>
            <person name="Alvarado L."/>
            <person name="Arachchi H.M."/>
            <person name="Berlin A."/>
            <person name="Chapman S.B."/>
            <person name="Gearin G."/>
            <person name="Goldberg J."/>
            <person name="Griggs A."/>
            <person name="Gujja S."/>
            <person name="Hansen M."/>
            <person name="Heiman D."/>
            <person name="Howarth C."/>
            <person name="Larimer J."/>
            <person name="Lui A."/>
            <person name="MacDonald P.J.P."/>
            <person name="McCowen C."/>
            <person name="Montmayeur A."/>
            <person name="Murphy C."/>
            <person name="Neiman D."/>
            <person name="Pearson M."/>
            <person name="Priest M."/>
            <person name="Roberts A."/>
            <person name="Saif S."/>
            <person name="Shea T."/>
            <person name="Sisk P."/>
            <person name="Stolte C."/>
            <person name="Sykes S."/>
            <person name="Wortman J."/>
            <person name="Nusbaum C."/>
            <person name="Birren B."/>
        </authorList>
    </citation>
    <scope>NUCLEOTIDE SEQUENCE [LARGE SCALE GENOMIC DNA]</scope>
    <source>
        <strain evidence="4">H-22</strain>
    </source>
</reference>
<evidence type="ECO:0000313" key="4">
    <source>
        <dbReference type="EMBL" id="EMB33205.1"/>
    </source>
</evidence>
<dbReference type="GO" id="GO:0046872">
    <property type="term" value="F:metal ion binding"/>
    <property type="evidence" value="ECO:0007669"/>
    <property type="project" value="UniProtKB-KW"/>
</dbReference>
<feature type="binding site" evidence="2">
    <location>
        <position position="104"/>
    </location>
    <ligand>
        <name>Mn(2+)</name>
        <dbReference type="ChEBI" id="CHEBI:29035"/>
        <label>2</label>
    </ligand>
</feature>
<gene>
    <name evidence="4" type="ORF">HMPREF9726_01566</name>
</gene>
<dbReference type="SUPFAM" id="SSF55031">
    <property type="entry name" value="Bacterial exopeptidase dimerisation domain"/>
    <property type="match status" value="1"/>
</dbReference>
<feature type="binding site" evidence="2">
    <location>
        <position position="138"/>
    </location>
    <ligand>
        <name>Mn(2+)</name>
        <dbReference type="ChEBI" id="CHEBI:29035"/>
        <label>2</label>
    </ligand>
</feature>
<dbReference type="InterPro" id="IPR002933">
    <property type="entry name" value="Peptidase_M20"/>
</dbReference>
<dbReference type="Gene3D" id="3.30.70.360">
    <property type="match status" value="1"/>
</dbReference>
<dbReference type="InterPro" id="IPR036264">
    <property type="entry name" value="Bact_exopeptidase_dim_dom"/>
</dbReference>
<keyword evidence="1 4" id="KW-0378">Hydrolase</keyword>
<dbReference type="PANTHER" id="PTHR11014:SF63">
    <property type="entry name" value="METALLOPEPTIDASE, PUTATIVE (AFU_ORTHOLOGUE AFUA_6G09600)-RELATED"/>
    <property type="match status" value="1"/>
</dbReference>
<dbReference type="InterPro" id="IPR011650">
    <property type="entry name" value="Peptidase_M20_dimer"/>
</dbReference>
<dbReference type="RefSeq" id="WP_002684699.1">
    <property type="nucleotide sequence ID" value="NZ_CM001795.1"/>
</dbReference>
<feature type="binding site" evidence="2">
    <location>
        <position position="368"/>
    </location>
    <ligand>
        <name>Mn(2+)</name>
        <dbReference type="ChEBI" id="CHEBI:29035"/>
        <label>2</label>
    </ligand>
</feature>
<dbReference type="Gene3D" id="3.40.630.10">
    <property type="entry name" value="Zn peptidases"/>
    <property type="match status" value="1"/>
</dbReference>
<dbReference type="HOGENOM" id="CLU_023257_0_1_12"/>
<proteinExistence type="predicted"/>
<dbReference type="PIRSF" id="PIRSF005962">
    <property type="entry name" value="Pept_M20D_amidohydro"/>
    <property type="match status" value="1"/>
</dbReference>
<feature type="binding site" evidence="2">
    <location>
        <position position="102"/>
    </location>
    <ligand>
        <name>Mn(2+)</name>
        <dbReference type="ChEBI" id="CHEBI:29035"/>
        <label>2</label>
    </ligand>
</feature>
<dbReference type="Pfam" id="PF07687">
    <property type="entry name" value="M20_dimer"/>
    <property type="match status" value="1"/>
</dbReference>
<evidence type="ECO:0000256" key="2">
    <source>
        <dbReference type="PIRSR" id="PIRSR005962-1"/>
    </source>
</evidence>
<dbReference type="InterPro" id="IPR017439">
    <property type="entry name" value="Amidohydrolase"/>
</dbReference>
<dbReference type="NCBIfam" id="TIGR01891">
    <property type="entry name" value="amidohydrolases"/>
    <property type="match status" value="1"/>
</dbReference>
<comment type="caution">
    <text evidence="4">The sequence shown here is derived from an EMBL/GenBank/DDBJ whole genome shotgun (WGS) entry which is preliminary data.</text>
</comment>
<dbReference type="Proteomes" id="UP000011705">
    <property type="component" value="Chromosome"/>
</dbReference>
<name>A0A0E2E417_TREDN</name>
<sequence length="400" mass="43795">MYNIIDLVKQKEAKIIQIRRDLHQIPELELSLPKTVDYVCKQLDALQIPYHKLVNGNAIVALIEGKEKGKCIAIRADMDALPIKENTGLSFSSKHDGCMHACGHDGHMAMALGACMVLKELSSEFKGCVKILFQPGEEYPGGALPMIEEGCMENPKVDAVIGLHAGYIYPGVEKGKIGACKGPFFAAADKFKIIVKGYGAHGAYPHLSVDPVPIACEIVSGLQKIISRELPPTSHALISVGQIHGGSAFNIIPEEVFIEGTVRSADEKERSFIAKRIEDLASGISKSYRAEAKTVYDFRYPVLLNDKGFTEFFIESTKEILGEDSIHEISVPTMAGEDMAYFLQKAPGTFFVLSNPIIQKDGSIYPHHSDKFDMDESLFYKGTTAVLAAVLKYLNLGGLK</sequence>
<dbReference type="PANTHER" id="PTHR11014">
    <property type="entry name" value="PEPTIDASE M20 FAMILY MEMBER"/>
    <property type="match status" value="1"/>
</dbReference>
<evidence type="ECO:0000256" key="1">
    <source>
        <dbReference type="ARBA" id="ARBA00022801"/>
    </source>
</evidence>
<evidence type="ECO:0000259" key="3">
    <source>
        <dbReference type="Pfam" id="PF07687"/>
    </source>
</evidence>
<feature type="domain" description="Peptidase M20 dimerisation" evidence="3">
    <location>
        <begin position="190"/>
        <end position="286"/>
    </location>
</feature>
<dbReference type="Pfam" id="PF01546">
    <property type="entry name" value="Peptidase_M20"/>
    <property type="match status" value="1"/>
</dbReference>
<feature type="binding site" evidence="2">
    <location>
        <position position="164"/>
    </location>
    <ligand>
        <name>Mn(2+)</name>
        <dbReference type="ChEBI" id="CHEBI:29035"/>
        <label>2</label>
    </ligand>
</feature>
<dbReference type="GO" id="GO:0019877">
    <property type="term" value="P:diaminopimelate biosynthetic process"/>
    <property type="evidence" value="ECO:0007669"/>
    <property type="project" value="UniProtKB-ARBA"/>
</dbReference>
<comment type="cofactor">
    <cofactor evidence="2">
        <name>Mn(2+)</name>
        <dbReference type="ChEBI" id="CHEBI:29035"/>
    </cofactor>
    <text evidence="2">The Mn(2+) ion enhances activity.</text>
</comment>
<dbReference type="CDD" id="cd03886">
    <property type="entry name" value="M20_Acy1"/>
    <property type="match status" value="1"/>
</dbReference>
<protein>
    <submittedName>
        <fullName evidence="4">Amidohydrolase</fullName>
    </submittedName>
</protein>
<accession>A0A0E2E417</accession>
<organism evidence="4">
    <name type="scientific">Treponema denticola H-22</name>
    <dbReference type="NCBI Taxonomy" id="999432"/>
    <lineage>
        <taxon>Bacteria</taxon>
        <taxon>Pseudomonadati</taxon>
        <taxon>Spirochaetota</taxon>
        <taxon>Spirochaetia</taxon>
        <taxon>Spirochaetales</taxon>
        <taxon>Treponemataceae</taxon>
        <taxon>Treponema</taxon>
    </lineage>
</organism>
<dbReference type="PATRIC" id="fig|999432.5.peg.1625"/>
<dbReference type="EMBL" id="AGDV01000012">
    <property type="protein sequence ID" value="EMB33205.1"/>
    <property type="molecule type" value="Genomic_DNA"/>
</dbReference>
<dbReference type="AlphaFoldDB" id="A0A0E2E417"/>
<keyword evidence="2" id="KW-0479">Metal-binding</keyword>